<dbReference type="Gene3D" id="3.30.70.120">
    <property type="match status" value="1"/>
</dbReference>
<dbReference type="InterPro" id="IPR011322">
    <property type="entry name" value="N-reg_PII-like_a/b"/>
</dbReference>
<dbReference type="InterPro" id="IPR015867">
    <property type="entry name" value="N-reg_PII/ATP_PRibTrfase_C"/>
</dbReference>
<accession>A0ABT3JIJ9</accession>
<proteinExistence type="inferred from homology"/>
<organism evidence="2 3">
    <name type="scientific">Sphingomonas arvum</name>
    <dbReference type="NCBI Taxonomy" id="2992113"/>
    <lineage>
        <taxon>Bacteria</taxon>
        <taxon>Pseudomonadati</taxon>
        <taxon>Pseudomonadota</taxon>
        <taxon>Alphaproteobacteria</taxon>
        <taxon>Sphingomonadales</taxon>
        <taxon>Sphingomonadaceae</taxon>
        <taxon>Sphingomonas</taxon>
    </lineage>
</organism>
<evidence type="ECO:0000256" key="1">
    <source>
        <dbReference type="ARBA" id="ARBA00010169"/>
    </source>
</evidence>
<evidence type="ECO:0000313" key="3">
    <source>
        <dbReference type="Proteomes" id="UP001526246"/>
    </source>
</evidence>
<gene>
    <name evidence="2" type="ORF">OMW55_13720</name>
</gene>
<dbReference type="RefSeq" id="WP_264883943.1">
    <property type="nucleotide sequence ID" value="NZ_JAPDOB010000002.1"/>
</dbReference>
<protein>
    <submittedName>
        <fullName evidence="2">Divalent-cation tolerance protein CutA</fullName>
    </submittedName>
</protein>
<evidence type="ECO:0000313" key="2">
    <source>
        <dbReference type="EMBL" id="MCW3798869.1"/>
    </source>
</evidence>
<dbReference type="PANTHER" id="PTHR23419:SF8">
    <property type="entry name" value="FI09726P"/>
    <property type="match status" value="1"/>
</dbReference>
<dbReference type="Pfam" id="PF03091">
    <property type="entry name" value="CutA1"/>
    <property type="match status" value="1"/>
</dbReference>
<dbReference type="EMBL" id="JAPDOB010000002">
    <property type="protein sequence ID" value="MCW3798869.1"/>
    <property type="molecule type" value="Genomic_DNA"/>
</dbReference>
<keyword evidence="3" id="KW-1185">Reference proteome</keyword>
<dbReference type="PANTHER" id="PTHR23419">
    <property type="entry name" value="DIVALENT CATION TOLERANCE CUTA-RELATED"/>
    <property type="match status" value="1"/>
</dbReference>
<reference evidence="2 3" key="1">
    <citation type="submission" date="2022-10" db="EMBL/GenBank/DDBJ databases">
        <title>Sphingomonas sp.</title>
        <authorList>
            <person name="Jin C."/>
        </authorList>
    </citation>
    <scope>NUCLEOTIDE SEQUENCE [LARGE SCALE GENOMIC DNA]</scope>
    <source>
        <strain evidence="2 3">BN140010</strain>
    </source>
</reference>
<sequence length="105" mass="11666">MSIVSIYCVFGSAEEAERVGRQVVEERLAACINILGSCKSIYRWHGAIEQAEEVPAILKTDKDDAERLISRLAELHSYEVPAIVAWPIEAVHPPYADWVRATVSA</sequence>
<name>A0ABT3JIJ9_9SPHN</name>
<comment type="caution">
    <text evidence="2">The sequence shown here is derived from an EMBL/GenBank/DDBJ whole genome shotgun (WGS) entry which is preliminary data.</text>
</comment>
<dbReference type="Proteomes" id="UP001526246">
    <property type="component" value="Unassembled WGS sequence"/>
</dbReference>
<dbReference type="SUPFAM" id="SSF54913">
    <property type="entry name" value="GlnB-like"/>
    <property type="match status" value="1"/>
</dbReference>
<dbReference type="InterPro" id="IPR004323">
    <property type="entry name" value="Ion_tolerance_CutA"/>
</dbReference>
<comment type="similarity">
    <text evidence="1">Belongs to the CutA family.</text>
</comment>